<proteinExistence type="predicted"/>
<protein>
    <submittedName>
        <fullName evidence="1">Uncharacterized protein</fullName>
    </submittedName>
</protein>
<name>A0A5N5RNS7_9BIFI</name>
<evidence type="ECO:0000313" key="1">
    <source>
        <dbReference type="EMBL" id="KAB5608391.1"/>
    </source>
</evidence>
<organism evidence="1 2">
    <name type="scientific">Bifidobacterium jacchi</name>
    <dbReference type="NCBI Taxonomy" id="2490545"/>
    <lineage>
        <taxon>Bacteria</taxon>
        <taxon>Bacillati</taxon>
        <taxon>Actinomycetota</taxon>
        <taxon>Actinomycetes</taxon>
        <taxon>Bifidobacteriales</taxon>
        <taxon>Bifidobacteriaceae</taxon>
        <taxon>Bifidobacterium</taxon>
    </lineage>
</organism>
<keyword evidence="2" id="KW-1185">Reference proteome</keyword>
<dbReference type="EMBL" id="RQSP01000003">
    <property type="protein sequence ID" value="KAB5608391.1"/>
    <property type="molecule type" value="Genomic_DNA"/>
</dbReference>
<dbReference type="Proteomes" id="UP000326336">
    <property type="component" value="Unassembled WGS sequence"/>
</dbReference>
<accession>A0A5N5RNS7</accession>
<dbReference type="AlphaFoldDB" id="A0A5N5RNS7"/>
<gene>
    <name evidence="1" type="ORF">EHS19_01855</name>
</gene>
<dbReference type="OrthoDB" id="3238443at2"/>
<dbReference type="RefSeq" id="WP_151916086.1">
    <property type="nucleotide sequence ID" value="NZ_RQSP01000003.1"/>
</dbReference>
<reference evidence="1 2" key="1">
    <citation type="journal article" date="2019" name="Int. J. Syst. Evol. Microbiol.">
        <title>Bifidobacterium jacchi sp. nov., isolated from the faeces of a baby common marmoset (Callithrix jacchus).</title>
        <authorList>
            <person name="Modesto M."/>
            <person name="Watanabe K."/>
            <person name="Arita M."/>
            <person name="Satti M."/>
            <person name="Oki K."/>
            <person name="Sciavilla P."/>
            <person name="Patavino C."/>
            <person name="Camma C."/>
            <person name="Michelini S."/>
            <person name="Sgorbati B."/>
            <person name="Mattarelli P."/>
        </authorList>
    </citation>
    <scope>NUCLEOTIDE SEQUENCE [LARGE SCALE GENOMIC DNA]</scope>
    <source>
        <strain evidence="1 2">MRM 9.3</strain>
    </source>
</reference>
<sequence length="110" mass="12304">MTSDVKRSQEALIPRAQQIMKASAAYLAQVRKYMTQATKKEYAAKWGDIDAITETIYDTAELAQRTLDAGLAVETMLAKPLKSREVVMLDDLRRSLDPTVTPDERTGDAR</sequence>
<comment type="caution">
    <text evidence="1">The sequence shown here is derived from an EMBL/GenBank/DDBJ whole genome shotgun (WGS) entry which is preliminary data.</text>
</comment>
<evidence type="ECO:0000313" key="2">
    <source>
        <dbReference type="Proteomes" id="UP000326336"/>
    </source>
</evidence>